<comment type="caution">
    <text evidence="2">The sequence shown here is derived from an EMBL/GenBank/DDBJ whole genome shotgun (WGS) entry which is preliminary data.</text>
</comment>
<keyword evidence="3" id="KW-1185">Reference proteome</keyword>
<accession>A0ABR2XMJ4</accession>
<gene>
    <name evidence="2" type="ORF">SCAR479_08306</name>
</gene>
<proteinExistence type="predicted"/>
<feature type="compositionally biased region" description="Basic and acidic residues" evidence="1">
    <location>
        <begin position="96"/>
        <end position="108"/>
    </location>
</feature>
<feature type="region of interest" description="Disordered" evidence="1">
    <location>
        <begin position="256"/>
        <end position="286"/>
    </location>
</feature>
<feature type="compositionally biased region" description="Pro residues" evidence="1">
    <location>
        <begin position="111"/>
        <end position="120"/>
    </location>
</feature>
<feature type="compositionally biased region" description="Polar residues" evidence="1">
    <location>
        <begin position="172"/>
        <end position="200"/>
    </location>
</feature>
<dbReference type="Proteomes" id="UP001465668">
    <property type="component" value="Unassembled WGS sequence"/>
</dbReference>
<dbReference type="EMBL" id="JARVKM010000037">
    <property type="protein sequence ID" value="KAK9775032.1"/>
    <property type="molecule type" value="Genomic_DNA"/>
</dbReference>
<dbReference type="PANTHER" id="PTHR40625">
    <property type="entry name" value="GTP-BINDING PROTEIN ESDC-RELATED"/>
    <property type="match status" value="1"/>
</dbReference>
<evidence type="ECO:0000313" key="2">
    <source>
        <dbReference type="EMBL" id="KAK9775032.1"/>
    </source>
</evidence>
<evidence type="ECO:0000256" key="1">
    <source>
        <dbReference type="SAM" id="MobiDB-lite"/>
    </source>
</evidence>
<feature type="compositionally biased region" description="Polar residues" evidence="1">
    <location>
        <begin position="271"/>
        <end position="286"/>
    </location>
</feature>
<dbReference type="PANTHER" id="PTHR40625:SF1">
    <property type="entry name" value="AMP-ACTIVATED PROTEIN KINASE GLYCOGEN-BINDING DOMAIN-CONTAINING PROTEIN"/>
    <property type="match status" value="1"/>
</dbReference>
<feature type="compositionally biased region" description="Low complexity" evidence="1">
    <location>
        <begin position="138"/>
        <end position="148"/>
    </location>
</feature>
<name>A0ABR2XMJ4_9PEZI</name>
<protein>
    <submittedName>
        <fullName evidence="2">Uncharacterized protein</fullName>
    </submittedName>
</protein>
<organism evidence="2 3">
    <name type="scientific">Seiridium cardinale</name>
    <dbReference type="NCBI Taxonomy" id="138064"/>
    <lineage>
        <taxon>Eukaryota</taxon>
        <taxon>Fungi</taxon>
        <taxon>Dikarya</taxon>
        <taxon>Ascomycota</taxon>
        <taxon>Pezizomycotina</taxon>
        <taxon>Sordariomycetes</taxon>
        <taxon>Xylariomycetidae</taxon>
        <taxon>Amphisphaeriales</taxon>
        <taxon>Sporocadaceae</taxon>
        <taxon>Seiridium</taxon>
    </lineage>
</organism>
<reference evidence="2 3" key="1">
    <citation type="submission" date="2024-02" db="EMBL/GenBank/DDBJ databases">
        <title>First draft genome assembly of two strains of Seiridium cardinale.</title>
        <authorList>
            <person name="Emiliani G."/>
            <person name="Scali E."/>
        </authorList>
    </citation>
    <scope>NUCLEOTIDE SEQUENCE [LARGE SCALE GENOMIC DNA]</scope>
    <source>
        <strain evidence="2 3">BM-138-000479</strain>
    </source>
</reference>
<evidence type="ECO:0000313" key="3">
    <source>
        <dbReference type="Proteomes" id="UP001465668"/>
    </source>
</evidence>
<feature type="region of interest" description="Disordered" evidence="1">
    <location>
        <begin position="96"/>
        <end position="210"/>
    </location>
</feature>
<sequence length="452" mass="48767">MERDSRRDRGQWRGCHTFQDIIDVDGTQKRSGGLTMGETYFYFYEIDGSTEIHDPSKPSTSVCPYLPGQTVNTLEVPIECAPKRLRSASMNSIRPADFKTMDPQDKFAKPRPAPPAPNPFGPRLGTSAGIRLNHKASSRSLSPAAAPSWTGKARRLFGLRPCSRSGDRGRTPGSSSSEDPVTAVSVTNNRLDGARSTTPSEGCRSRDMSPESLRRFLSDNTPLAQPVPAQSQTLIIPDDIVEENEDDDNFATSAVSEVSPFTTLSPPPFQRTLSSPSTTIPKNESTTTIVPISTTLANEAFYNETPSLSDLRRGSITSFRLAVPGTHFPYSAASSTVTSPASPHSLSSPRNNFSFFDDLAEDDEMPSAVQDGGLHVQCGQQPFTAYSLPHPTVQERKQSVADATANSFGSPELIARTESGMPIGNTSLLALKGIDAGLDDLVNELSWIANAI</sequence>